<feature type="repeat" description="Solcar" evidence="9">
    <location>
        <begin position="144"/>
        <end position="232"/>
    </location>
</feature>
<dbReference type="PANTHER" id="PTHR45788:SF2">
    <property type="entry name" value="SUCCINATE_FUMARATE MITOCHONDRIAL TRANSPORTER"/>
    <property type="match status" value="1"/>
</dbReference>
<dbReference type="Pfam" id="PF00153">
    <property type="entry name" value="Mito_carr"/>
    <property type="match status" value="3"/>
</dbReference>
<dbReference type="InterPro" id="IPR023395">
    <property type="entry name" value="MCP_dom_sf"/>
</dbReference>
<evidence type="ECO:0000256" key="4">
    <source>
        <dbReference type="ARBA" id="ARBA00022692"/>
    </source>
</evidence>
<dbReference type="GO" id="GO:0031966">
    <property type="term" value="C:mitochondrial membrane"/>
    <property type="evidence" value="ECO:0007669"/>
    <property type="project" value="UniProtKB-SubCell"/>
</dbReference>
<comment type="subcellular location">
    <subcellularLocation>
        <location evidence="1">Mitochondrion membrane</location>
        <topology evidence="1">Multi-pass membrane protein</topology>
    </subcellularLocation>
</comment>
<dbReference type="SUPFAM" id="SSF103506">
    <property type="entry name" value="Mitochondrial carrier"/>
    <property type="match status" value="1"/>
</dbReference>
<sequence>MRPVGESESSCFRVHLDYVHRPEHVDPAGRIGLLDDAGLHTRTPTHPPPFVKAVSGSIGGAVEACCLQPIDSIKTRIQLDTCRRYGGVVSCGKTIVQHEGIRALWKGLTPYSTHLVLKHTMRMGTNAILLGALRDTQTGHLSCQSKMVAGFGAGVSEALLIVTPCEVVKIRLQQQRGLCSSLIKYEGPIDCTLKILREEGVLGLWAGAAPTVMRNGINQTAMFTAKSSFDLFLWGKYEHDMNTLQPWQSSISGFLSGFLGPCFSCPFDVVKTRLMACASKQDGLKYKGMADAMKTIYQHEGLHALWKGLLPRLIKIPPGQAIMWTISDQVVQLYESWYR</sequence>
<evidence type="ECO:0000256" key="5">
    <source>
        <dbReference type="ARBA" id="ARBA00022737"/>
    </source>
</evidence>
<evidence type="ECO:0000256" key="6">
    <source>
        <dbReference type="ARBA" id="ARBA00022989"/>
    </source>
</evidence>
<dbReference type="OrthoDB" id="1924968at2759"/>
<evidence type="ECO:0000256" key="7">
    <source>
        <dbReference type="ARBA" id="ARBA00023128"/>
    </source>
</evidence>
<reference evidence="11" key="1">
    <citation type="submission" date="2021-08" db="EMBL/GenBank/DDBJ databases">
        <title>WGS assembly of Ceratopteris richardii.</title>
        <authorList>
            <person name="Marchant D.B."/>
            <person name="Chen G."/>
            <person name="Jenkins J."/>
            <person name="Shu S."/>
            <person name="Leebens-Mack J."/>
            <person name="Grimwood J."/>
            <person name="Schmutz J."/>
            <person name="Soltis P."/>
            <person name="Soltis D."/>
            <person name="Chen Z.-H."/>
        </authorList>
    </citation>
    <scope>NUCLEOTIDE SEQUENCE</scope>
    <source>
        <strain evidence="11">Whitten #5841</strain>
        <tissue evidence="11">Leaf</tissue>
    </source>
</reference>
<dbReference type="Proteomes" id="UP000825935">
    <property type="component" value="Chromosome 36"/>
</dbReference>
<proteinExistence type="inferred from homology"/>
<keyword evidence="12" id="KW-1185">Reference proteome</keyword>
<keyword evidence="6" id="KW-1133">Transmembrane helix</keyword>
<dbReference type="PANTHER" id="PTHR45788">
    <property type="entry name" value="SUCCINATE/FUMARATE MITOCHONDRIAL TRANSPORTER-RELATED"/>
    <property type="match status" value="1"/>
</dbReference>
<dbReference type="InterPro" id="IPR049563">
    <property type="entry name" value="TXTP-like"/>
</dbReference>
<dbReference type="PROSITE" id="PS50920">
    <property type="entry name" value="SOLCAR"/>
    <property type="match status" value="3"/>
</dbReference>
<protein>
    <recommendedName>
        <fullName evidence="13">Mitochondrial succinate-fumarate transporter 1</fullName>
    </recommendedName>
</protein>
<name>A0A8T2QAP0_CERRI</name>
<comment type="similarity">
    <text evidence="2 10">Belongs to the mitochondrial carrier (TC 2.A.29) family.</text>
</comment>
<evidence type="ECO:0000313" key="11">
    <source>
        <dbReference type="EMBL" id="KAH7281092.1"/>
    </source>
</evidence>
<evidence type="ECO:0008006" key="13">
    <source>
        <dbReference type="Google" id="ProtNLM"/>
    </source>
</evidence>
<evidence type="ECO:0000256" key="9">
    <source>
        <dbReference type="PROSITE-ProRule" id="PRU00282"/>
    </source>
</evidence>
<organism evidence="11 12">
    <name type="scientific">Ceratopteris richardii</name>
    <name type="common">Triangle waterfern</name>
    <dbReference type="NCBI Taxonomy" id="49495"/>
    <lineage>
        <taxon>Eukaryota</taxon>
        <taxon>Viridiplantae</taxon>
        <taxon>Streptophyta</taxon>
        <taxon>Embryophyta</taxon>
        <taxon>Tracheophyta</taxon>
        <taxon>Polypodiopsida</taxon>
        <taxon>Polypodiidae</taxon>
        <taxon>Polypodiales</taxon>
        <taxon>Pteridineae</taxon>
        <taxon>Pteridaceae</taxon>
        <taxon>Parkerioideae</taxon>
        <taxon>Ceratopteris</taxon>
    </lineage>
</organism>
<accession>A0A8T2QAP0</accession>
<comment type="caution">
    <text evidence="11">The sequence shown here is derived from an EMBL/GenBank/DDBJ whole genome shotgun (WGS) entry which is preliminary data.</text>
</comment>
<feature type="repeat" description="Solcar" evidence="9">
    <location>
        <begin position="244"/>
        <end position="333"/>
    </location>
</feature>
<evidence type="ECO:0000256" key="10">
    <source>
        <dbReference type="RuleBase" id="RU000488"/>
    </source>
</evidence>
<evidence type="ECO:0000256" key="8">
    <source>
        <dbReference type="ARBA" id="ARBA00023136"/>
    </source>
</evidence>
<dbReference type="InterPro" id="IPR002067">
    <property type="entry name" value="MCP"/>
</dbReference>
<dbReference type="PRINTS" id="PR00926">
    <property type="entry name" value="MITOCARRIER"/>
</dbReference>
<keyword evidence="8 9" id="KW-0472">Membrane</keyword>
<evidence type="ECO:0000313" key="12">
    <source>
        <dbReference type="Proteomes" id="UP000825935"/>
    </source>
</evidence>
<keyword evidence="5" id="KW-0677">Repeat</keyword>
<dbReference type="EMBL" id="CM035441">
    <property type="protein sequence ID" value="KAH7281092.1"/>
    <property type="molecule type" value="Genomic_DNA"/>
</dbReference>
<feature type="repeat" description="Solcar" evidence="9">
    <location>
        <begin position="47"/>
        <end position="132"/>
    </location>
</feature>
<gene>
    <name evidence="11" type="ORF">KP509_36G029500</name>
</gene>
<dbReference type="InterPro" id="IPR018108">
    <property type="entry name" value="MCP_transmembrane"/>
</dbReference>
<keyword evidence="3 10" id="KW-0813">Transport</keyword>
<keyword evidence="4 9" id="KW-0812">Transmembrane</keyword>
<dbReference type="AlphaFoldDB" id="A0A8T2QAP0"/>
<evidence type="ECO:0000256" key="2">
    <source>
        <dbReference type="ARBA" id="ARBA00006375"/>
    </source>
</evidence>
<dbReference type="GO" id="GO:0005469">
    <property type="term" value="F:succinate:fumarate antiporter activity"/>
    <property type="evidence" value="ECO:0007669"/>
    <property type="project" value="TreeGrafter"/>
</dbReference>
<keyword evidence="7" id="KW-0496">Mitochondrion</keyword>
<dbReference type="Gene3D" id="1.50.40.10">
    <property type="entry name" value="Mitochondrial carrier domain"/>
    <property type="match status" value="1"/>
</dbReference>
<evidence type="ECO:0000256" key="1">
    <source>
        <dbReference type="ARBA" id="ARBA00004225"/>
    </source>
</evidence>
<evidence type="ECO:0000256" key="3">
    <source>
        <dbReference type="ARBA" id="ARBA00022448"/>
    </source>
</evidence>